<accession>H0HTB7</accession>
<gene>
    <name evidence="1" type="ORF">MAXJ12_17043</name>
</gene>
<proteinExistence type="predicted"/>
<name>H0HTB7_9HYPH</name>
<dbReference type="AlphaFoldDB" id="H0HTB7"/>
<feature type="non-terminal residue" evidence="1">
    <location>
        <position position="31"/>
    </location>
</feature>
<reference evidence="1 2" key="1">
    <citation type="journal article" date="2012" name="J. Bacteriol.">
        <title>Draft Genome Sequence of Mesorhizobium alhagi CCNWXJ12-2T, a Novel Salt-Resistant Species Isolated from the Desert of Northwestern China.</title>
        <authorList>
            <person name="Zhou M."/>
            <person name="Chen W."/>
            <person name="Chen H."/>
            <person name="Wei G."/>
        </authorList>
    </citation>
    <scope>NUCLEOTIDE SEQUENCE [LARGE SCALE GENOMIC DNA]</scope>
    <source>
        <strain evidence="1 2">CCNWXJ12-2</strain>
    </source>
</reference>
<sequence length="31" mass="3175">MPLVATLISHPAMRSVSQPLARLASQTVAGA</sequence>
<dbReference type="Proteomes" id="UP000003250">
    <property type="component" value="Unassembled WGS sequence"/>
</dbReference>
<organism evidence="1 2">
    <name type="scientific">Mesorhizobium alhagi CCNWXJ12-2</name>
    <dbReference type="NCBI Taxonomy" id="1107882"/>
    <lineage>
        <taxon>Bacteria</taxon>
        <taxon>Pseudomonadati</taxon>
        <taxon>Pseudomonadota</taxon>
        <taxon>Alphaproteobacteria</taxon>
        <taxon>Hyphomicrobiales</taxon>
        <taxon>Phyllobacteriaceae</taxon>
        <taxon>Allomesorhizobium</taxon>
    </lineage>
</organism>
<keyword evidence="2" id="KW-1185">Reference proteome</keyword>
<dbReference type="EMBL" id="AHAM01000139">
    <property type="protein sequence ID" value="EHK56058.1"/>
    <property type="molecule type" value="Genomic_DNA"/>
</dbReference>
<protein>
    <submittedName>
        <fullName evidence="1">Uncharacterized protein</fullName>
    </submittedName>
</protein>
<evidence type="ECO:0000313" key="1">
    <source>
        <dbReference type="EMBL" id="EHK56058.1"/>
    </source>
</evidence>
<evidence type="ECO:0000313" key="2">
    <source>
        <dbReference type="Proteomes" id="UP000003250"/>
    </source>
</evidence>